<dbReference type="Gene3D" id="2.40.50.1060">
    <property type="match status" value="1"/>
</dbReference>
<dbReference type="InterPro" id="IPR045113">
    <property type="entry name" value="Rpb7-like"/>
</dbReference>
<accession>A0AAE1AVK5</accession>
<feature type="region of interest" description="Disordered" evidence="2">
    <location>
        <begin position="154"/>
        <end position="229"/>
    </location>
</feature>
<comment type="caution">
    <text evidence="4">The sequence shown here is derived from an EMBL/GenBank/DDBJ whole genome shotgun (WGS) entry which is preliminary data.</text>
</comment>
<proteinExistence type="predicted"/>
<dbReference type="Proteomes" id="UP001283361">
    <property type="component" value="Unassembled WGS sequence"/>
</dbReference>
<evidence type="ECO:0000259" key="3">
    <source>
        <dbReference type="Pfam" id="PF17875"/>
    </source>
</evidence>
<feature type="domain" description="RPA43 OB" evidence="3">
    <location>
        <begin position="79"/>
        <end position="114"/>
    </location>
</feature>
<dbReference type="PANTHER" id="PTHR12709">
    <property type="entry name" value="DNA-DIRECTED RNA POLYMERASE II, III"/>
    <property type="match status" value="1"/>
</dbReference>
<dbReference type="GO" id="GO:0006352">
    <property type="term" value="P:DNA-templated transcription initiation"/>
    <property type="evidence" value="ECO:0007669"/>
    <property type="project" value="InterPro"/>
</dbReference>
<evidence type="ECO:0000313" key="4">
    <source>
        <dbReference type="EMBL" id="KAK3794186.1"/>
    </source>
</evidence>
<dbReference type="GO" id="GO:0006362">
    <property type="term" value="P:transcription elongation by RNA polymerase I"/>
    <property type="evidence" value="ECO:0007669"/>
    <property type="project" value="TreeGrafter"/>
</dbReference>
<keyword evidence="1" id="KW-0539">Nucleus</keyword>
<dbReference type="AlphaFoldDB" id="A0AAE1AVK5"/>
<evidence type="ECO:0000256" key="2">
    <source>
        <dbReference type="SAM" id="MobiDB-lite"/>
    </source>
</evidence>
<dbReference type="Pfam" id="PF17875">
    <property type="entry name" value="RPA43_OB"/>
    <property type="match status" value="1"/>
</dbReference>
<feature type="compositionally biased region" description="Basic and acidic residues" evidence="2">
    <location>
        <begin position="158"/>
        <end position="195"/>
    </location>
</feature>
<dbReference type="InterPro" id="IPR041178">
    <property type="entry name" value="RPA43_OB"/>
</dbReference>
<dbReference type="EMBL" id="JAWDGP010001132">
    <property type="protein sequence ID" value="KAK3794186.1"/>
    <property type="molecule type" value="Genomic_DNA"/>
</dbReference>
<feature type="compositionally biased region" description="Basic residues" evidence="2">
    <location>
        <begin position="218"/>
        <end position="229"/>
    </location>
</feature>
<dbReference type="GO" id="GO:0005736">
    <property type="term" value="C:RNA polymerase I complex"/>
    <property type="evidence" value="ECO:0007669"/>
    <property type="project" value="TreeGrafter"/>
</dbReference>
<evidence type="ECO:0000313" key="5">
    <source>
        <dbReference type="Proteomes" id="UP001283361"/>
    </source>
</evidence>
<name>A0AAE1AVK5_9GAST</name>
<gene>
    <name evidence="4" type="ORF">RRG08_049586</name>
</gene>
<organism evidence="4 5">
    <name type="scientific">Elysia crispata</name>
    <name type="common">lettuce slug</name>
    <dbReference type="NCBI Taxonomy" id="231223"/>
    <lineage>
        <taxon>Eukaryota</taxon>
        <taxon>Metazoa</taxon>
        <taxon>Spiralia</taxon>
        <taxon>Lophotrochozoa</taxon>
        <taxon>Mollusca</taxon>
        <taxon>Gastropoda</taxon>
        <taxon>Heterobranchia</taxon>
        <taxon>Euthyneura</taxon>
        <taxon>Panpulmonata</taxon>
        <taxon>Sacoglossa</taxon>
        <taxon>Placobranchoidea</taxon>
        <taxon>Plakobranchidae</taxon>
        <taxon>Elysia</taxon>
    </lineage>
</organism>
<protein>
    <recommendedName>
        <fullName evidence="3">RPA43 OB domain-containing protein</fullName>
    </recommendedName>
</protein>
<keyword evidence="5" id="KW-1185">Reference proteome</keyword>
<reference evidence="4" key="1">
    <citation type="journal article" date="2023" name="G3 (Bethesda)">
        <title>A reference genome for the long-term kleptoplast-retaining sea slug Elysia crispata morphotype clarki.</title>
        <authorList>
            <person name="Eastman K.E."/>
            <person name="Pendleton A.L."/>
            <person name="Shaikh M.A."/>
            <person name="Suttiyut T."/>
            <person name="Ogas R."/>
            <person name="Tomko P."/>
            <person name="Gavelis G."/>
            <person name="Widhalm J.R."/>
            <person name="Wisecaver J.H."/>
        </authorList>
    </citation>
    <scope>NUCLEOTIDE SEQUENCE</scope>
    <source>
        <strain evidence="4">ECLA1</strain>
    </source>
</reference>
<dbReference type="PANTHER" id="PTHR12709:SF5">
    <property type="entry name" value="DNA-DIRECTED RNA POLYMERASE I SUBUNIT RPA43"/>
    <property type="match status" value="1"/>
</dbReference>
<sequence>MVAISSKTIKKHIFLHPVDKKRRYSALKTALLKDKKKYSDKLQGALLDVKNLKVVGERHLVVEGYISMEVEADFTVFSPRPGLILEGVINKQSYSHLGCLVLGIFNASLSIPANKEMIPQIGDSVSFVVTEVVVDGEIMFMRGSLESINIHAAQPKQEPLEEVKPEQEPTDPLRKQDTIKAEPLEDSVDDSKPPESESFLVKPELDMLIPDSESPSKSNKKKKKNRKEK</sequence>
<evidence type="ECO:0000256" key="1">
    <source>
        <dbReference type="ARBA" id="ARBA00023242"/>
    </source>
</evidence>